<dbReference type="Pfam" id="PF21078">
    <property type="entry name" value="GDH_HM3"/>
    <property type="match status" value="1"/>
</dbReference>
<dbReference type="Pfam" id="PF21079">
    <property type="entry name" value="GDH_HM2"/>
    <property type="match status" value="1"/>
</dbReference>
<dbReference type="GO" id="GO:0006538">
    <property type="term" value="P:L-glutamate catabolic process"/>
    <property type="evidence" value="ECO:0007669"/>
    <property type="project" value="InterPro"/>
</dbReference>
<dbReference type="InterPro" id="IPR046346">
    <property type="entry name" value="Aminoacid_DH-like_N_sf"/>
</dbReference>
<dbReference type="GO" id="GO:0004069">
    <property type="term" value="F:L-aspartate:2-oxoglutarate aminotransferase activity"/>
    <property type="evidence" value="ECO:0007669"/>
    <property type="project" value="InterPro"/>
</dbReference>
<dbReference type="PANTHER" id="PTHR43403:SF1">
    <property type="entry name" value="NAD-SPECIFIC GLUTAMATE DEHYDROGENASE"/>
    <property type="match status" value="1"/>
</dbReference>
<dbReference type="InterPro" id="IPR049062">
    <property type="entry name" value="NAD_Glu_DH_ACT2"/>
</dbReference>
<dbReference type="InterPro" id="IPR028971">
    <property type="entry name" value="NAD-GDH_cat"/>
</dbReference>
<keyword evidence="8" id="KW-1185">Reference proteome</keyword>
<dbReference type="SUPFAM" id="SSF53223">
    <property type="entry name" value="Aminoacid dehydrogenase-like, N-terminal domain"/>
    <property type="match status" value="1"/>
</dbReference>
<dbReference type="OrthoDB" id="9758052at2"/>
<dbReference type="InterPro" id="IPR049058">
    <property type="entry name" value="NAD_Glu_DH_HM2"/>
</dbReference>
<dbReference type="InterPro" id="IPR024727">
    <property type="entry name" value="NAD_Glu_DH_N_ACT1"/>
</dbReference>
<dbReference type="Pfam" id="PF21076">
    <property type="entry name" value="GDH_ACT2"/>
    <property type="match status" value="1"/>
</dbReference>
<evidence type="ECO:0000259" key="2">
    <source>
        <dbReference type="Pfam" id="PF05088"/>
    </source>
</evidence>
<dbReference type="Pfam" id="PF21073">
    <property type="entry name" value="GDH_HM1"/>
    <property type="match status" value="1"/>
</dbReference>
<gene>
    <name evidence="7" type="ORF">OLMES_2534</name>
</gene>
<dbReference type="Proteomes" id="UP000196027">
    <property type="component" value="Chromosome"/>
</dbReference>
<dbReference type="InterPro" id="IPR049064">
    <property type="entry name" value="NAD_Glu_DH_ACT3"/>
</dbReference>
<dbReference type="KEGG" id="ome:OLMES_2534"/>
<dbReference type="InterPro" id="IPR049059">
    <property type="entry name" value="NAD_Glu_DH_HM1"/>
</dbReference>
<dbReference type="Pfam" id="PF05088">
    <property type="entry name" value="Bac_GDH_CD"/>
    <property type="match status" value="1"/>
</dbReference>
<evidence type="ECO:0000256" key="1">
    <source>
        <dbReference type="ARBA" id="ARBA00023002"/>
    </source>
</evidence>
<feature type="domain" description="NAD-glutamate dehydrogenase ACT3" evidence="6">
    <location>
        <begin position="559"/>
        <end position="636"/>
    </location>
</feature>
<evidence type="ECO:0000259" key="5">
    <source>
        <dbReference type="Pfam" id="PF21076"/>
    </source>
</evidence>
<dbReference type="Pfam" id="PF21077">
    <property type="entry name" value="GDH_ACT3"/>
    <property type="match status" value="1"/>
</dbReference>
<organism evidence="7 8">
    <name type="scientific">Oleiphilus messinensis</name>
    <dbReference type="NCBI Taxonomy" id="141451"/>
    <lineage>
        <taxon>Bacteria</taxon>
        <taxon>Pseudomonadati</taxon>
        <taxon>Pseudomonadota</taxon>
        <taxon>Gammaproteobacteria</taxon>
        <taxon>Oceanospirillales</taxon>
        <taxon>Oleiphilaceae</taxon>
        <taxon>Oleiphilus</taxon>
    </lineage>
</organism>
<feature type="domain" description="NAD-glutamate dehydrogenase N-terminal ACT1" evidence="4">
    <location>
        <begin position="35"/>
        <end position="185"/>
    </location>
</feature>
<dbReference type="InterPro" id="IPR049056">
    <property type="entry name" value="NAD_Glu_DH_HM3"/>
</dbReference>
<keyword evidence="1" id="KW-0560">Oxidoreductase</keyword>
<protein>
    <submittedName>
        <fullName evidence="7">NAD-specific glutamate dehydrogenase</fullName>
    </submittedName>
</protein>
<evidence type="ECO:0000313" key="7">
    <source>
        <dbReference type="EMBL" id="ARU56587.1"/>
    </source>
</evidence>
<feature type="domain" description="NAD-specific glutamate dehydrogenase C-terminal" evidence="3">
    <location>
        <begin position="1277"/>
        <end position="1613"/>
    </location>
</feature>
<proteinExistence type="predicted"/>
<feature type="domain" description="NAD-glutamate dehydrogenase catalytic" evidence="2">
    <location>
        <begin position="738"/>
        <end position="1231"/>
    </location>
</feature>
<dbReference type="SUPFAM" id="SSF51735">
    <property type="entry name" value="NAD(P)-binding Rossmann-fold domains"/>
    <property type="match status" value="1"/>
</dbReference>
<dbReference type="Pfam" id="PF21075">
    <property type="entry name" value="GDH_ACT1"/>
    <property type="match status" value="1"/>
</dbReference>
<dbReference type="Pfam" id="PF21074">
    <property type="entry name" value="GDH_C"/>
    <property type="match status" value="1"/>
</dbReference>
<dbReference type="PANTHER" id="PTHR43403">
    <property type="entry name" value="NAD-SPECIFIC GLUTAMATE DEHYDROGENASE"/>
    <property type="match status" value="1"/>
</dbReference>
<accession>A0A1Y0I7V2</accession>
<reference evidence="7 8" key="1">
    <citation type="submission" date="2017-05" db="EMBL/GenBank/DDBJ databases">
        <title>Genomic insights into alkan degradation activity of Oleiphilus messinensis.</title>
        <authorList>
            <person name="Kozyavkin S.A."/>
            <person name="Slesarev A.I."/>
            <person name="Golyshin P.N."/>
            <person name="Korzhenkov A."/>
            <person name="Golyshina O.N."/>
            <person name="Toshchakov S.V."/>
        </authorList>
    </citation>
    <scope>NUCLEOTIDE SEQUENCE [LARGE SCALE GENOMIC DNA]</scope>
    <source>
        <strain evidence="7 8">ME102</strain>
    </source>
</reference>
<evidence type="ECO:0000313" key="8">
    <source>
        <dbReference type="Proteomes" id="UP000196027"/>
    </source>
</evidence>
<dbReference type="EMBL" id="CP021425">
    <property type="protein sequence ID" value="ARU56587.1"/>
    <property type="molecule type" value="Genomic_DNA"/>
</dbReference>
<dbReference type="PIRSF" id="PIRSF036761">
    <property type="entry name" value="GDH_Mll4104"/>
    <property type="match status" value="1"/>
</dbReference>
<sequence length="1628" mass="185987">MKQANTESKEKFLSQLEELYREKLEARLADDVMLFASQYFENLPVEEARGRRLEDIYGAVLSCWNFLNHHQVNQPKVEVFNPDLEENGWQSTHSVIAILHVNIPFLVDSIRLALNKAELTIHSIHHAVLQVERDRKGHLTKLLTRDEKLAKKKSDAKKGAGEAFVFVEIDRRNEAKALEGLRLELLQVLSEVRIAVDDYETMRQYALDSRKEIKKNKQFSSDDLTEATAFINWLADDHFTFLGYDEYEFTRRDNDIELRRIKGSELGILKSHNERPGTAYLSELPRKTREHLLKPDIFAFAKSAQRSRVHRPAYPDYVSIKKFDSDGNVIGERRFLGLYTATVYQQRHSEIPLIRAKTASVIERSGLDTNEYGRKELEQVLAVYPRDDLFQIDADELFRVAMGIMYIQERRKIRLFIREDAYAQFVSAMVFVPRDIYNTDLRLKMEHILCTELEAEDIEFTTHFSESVLARTQFNIRVKQKDDRVIDVDALQNKIVEAAQSWKDGFREALYEAHGEELANTYIHLYENAFPAAYREEFSPRRAVIDVDHMAEVNRDKPISMSFYRALEELDHTLHFKLFHPEEQLPLSDVLPIFENLGLKVIGEHPYEVKNRKGGVVWIHDFTLHSYAGRVIDIHRIRKIFEELFQKVLLGEAENDNFNLLLLGAHLNWRQIALIRAYARYMRQIRVSNSQEFIALTLAAHVPLTQMILTFFESKFYPDTFKSRSKSAASQQKIELEFNQGLDEVSNLSEDKILRLYIDLIKATLRTNFYQPDNAGQLKNYISLKFSPSDIPDMPLPMPMFEIFVYSNRIEGVHLRGGRVARGGLRWSDRYEDFRTEVLGLVKAQQVKNAVIVPVGAKGGFVAKQLPENDREAFLREGVESYKTFIRGLLDITDNVQEGAVIPPQSVIRHDEDDTYLVVAADKGTATFSDIANQLSAEYGFWLGDAFASGGSHGYDHKKMGITARGAWVSVERHFREMGVNTATTDFTVAGVGDMSGDVFGNGMLLSPHIKLVAAFNHLHIFVDPDPDAERSFAERQRLFELPRSTWDDFDKSLISKGGGVFSRASKSIALTPEVKALLGIKVDRVPPNMLISYILKAEVDLVWFGGIGTYVKAKAETDADVGDKANDNLRVNARDLRAKVIGEGGNLGMTQRARIEFALQGGRLNTDFIDNAGGVDCSDHEVNMKILLNEIVANGDLTEKQRNEMLAEMTDEVAALVLKNNYRQTLAISNASFDVAPRIEEYRRLISTYESSGKLNRELEFIPDDETILERKVLNLGLSRPELSVLISYVKGDLKESLNESALPDDDYLAREIEQVLPKMLVEKYSDQLKLHKLRREIVATQIANDMVNHMGITFVERLRQSTGASVGAISLAYIIARDVFRLEHWWTMIERLDYTVPSETQAEMMSELMRLIRRASRWLLRNRRSELNIAANVKKFEKGVNEIADNLSSYLIGDQLLEWQNKYDQYVAGGIDPGLAQIIAGATHLYSALGIIEAQELTSTTLPEVAYIYYSLGEQLDLGWFSSQINQMRPATHWQALARETFREDLDWQQRSLTVGVLRLKNAPKAANERLTHWLEYHSELVDRWSQMCTELKASKDPEFAMYSVALRELLDLAQSSTHATPGGQL</sequence>
<evidence type="ECO:0000259" key="4">
    <source>
        <dbReference type="Pfam" id="PF21075"/>
    </source>
</evidence>
<evidence type="ECO:0000259" key="3">
    <source>
        <dbReference type="Pfam" id="PF21074"/>
    </source>
</evidence>
<dbReference type="InterPro" id="IPR007780">
    <property type="entry name" value="NAD_Glu_DH_bac"/>
</dbReference>
<dbReference type="GO" id="GO:0004352">
    <property type="term" value="F:glutamate dehydrogenase (NAD+) activity"/>
    <property type="evidence" value="ECO:0007669"/>
    <property type="project" value="InterPro"/>
</dbReference>
<name>A0A1Y0I7V2_9GAMM</name>
<feature type="domain" description="NAD-glutamate dehydrogenase ACT2" evidence="5">
    <location>
        <begin position="414"/>
        <end position="503"/>
    </location>
</feature>
<dbReference type="RefSeq" id="WP_087461559.1">
    <property type="nucleotide sequence ID" value="NZ_CP021425.1"/>
</dbReference>
<dbReference type="Gene3D" id="3.40.50.720">
    <property type="entry name" value="NAD(P)-binding Rossmann-like Domain"/>
    <property type="match status" value="1"/>
</dbReference>
<evidence type="ECO:0000259" key="6">
    <source>
        <dbReference type="Pfam" id="PF21077"/>
    </source>
</evidence>
<dbReference type="InterPro" id="IPR036291">
    <property type="entry name" value="NAD(P)-bd_dom_sf"/>
</dbReference>
<dbReference type="InterPro" id="IPR048381">
    <property type="entry name" value="GDH_C"/>
</dbReference>